<organism evidence="2 3">
    <name type="scientific">Trichoderma ghanense</name>
    <dbReference type="NCBI Taxonomy" id="65468"/>
    <lineage>
        <taxon>Eukaryota</taxon>
        <taxon>Fungi</taxon>
        <taxon>Dikarya</taxon>
        <taxon>Ascomycota</taxon>
        <taxon>Pezizomycotina</taxon>
        <taxon>Sordariomycetes</taxon>
        <taxon>Hypocreomycetidae</taxon>
        <taxon>Hypocreales</taxon>
        <taxon>Hypocreaceae</taxon>
        <taxon>Trichoderma</taxon>
    </lineage>
</organism>
<evidence type="ECO:0000256" key="1">
    <source>
        <dbReference type="SAM" id="MobiDB-lite"/>
    </source>
</evidence>
<feature type="compositionally biased region" description="Basic and acidic residues" evidence="1">
    <location>
        <begin position="687"/>
        <end position="696"/>
    </location>
</feature>
<feature type="compositionally biased region" description="Gly residues" evidence="1">
    <location>
        <begin position="675"/>
        <end position="686"/>
    </location>
</feature>
<feature type="compositionally biased region" description="Gly residues" evidence="1">
    <location>
        <begin position="705"/>
        <end position="716"/>
    </location>
</feature>
<accession>A0ABY2GXD8</accession>
<dbReference type="RefSeq" id="XP_073556825.1">
    <property type="nucleotide sequence ID" value="XM_073704379.1"/>
</dbReference>
<feature type="compositionally biased region" description="Basic and acidic residues" evidence="1">
    <location>
        <begin position="719"/>
        <end position="738"/>
    </location>
</feature>
<keyword evidence="3" id="KW-1185">Reference proteome</keyword>
<feature type="region of interest" description="Disordered" evidence="1">
    <location>
        <begin position="663"/>
        <end position="768"/>
    </location>
</feature>
<protein>
    <submittedName>
        <fullName evidence="2">Uncharacterized protein</fullName>
    </submittedName>
</protein>
<dbReference type="EMBL" id="PPTA01000010">
    <property type="protein sequence ID" value="TFB00624.1"/>
    <property type="molecule type" value="Genomic_DNA"/>
</dbReference>
<proteinExistence type="predicted"/>
<sequence>MNERKREWQRGNHLHNQRLALLNALPLDNLILQNLARHRRRYRGRRLLEPQRLLVPRWRQQRQVRLDAVLENGQLGLRVRLLRDDGGLDALAGESRLELRHGAGDGRLADDVVEDFRLGGGGAVLVVVVVAGDGDGVDVVARLGDGGLDDFALVLAVAVEDLEGEAALAGGVCVAEAEGEAVRAGAGGVLLGLVDEDAEGGLGEDLVVDGAGLEELVAPLVDEARLDVAGDEGLGGAHALEELDVCAQADNLKGAQGGGELGNGRLAGVAADDELGDHAVVGLGHDAAGAEAPVQADVGIVLGGVQQHGVDELARVRHEALLGVLGVDAGLDGGAALAHALLDLGLRQRQLLAGGDAELPLDQVQAGDHLGDGVLDLQARVHLHEVELAAVLVEDELDRAGADVAHGLGGLARLVPEVLPGRLVEVGRGRLLEHLLVPPLDAAVALAQGDGVAVLVGEDLDLDVARAHNVLFDEHDLAALAKRRPGLGSGALELRHELVLLHDDAHALAAASPHALEEHGEGDFLCVRQQLRLALLRAVVPGHAGHVGGVHNLLAPGLVAHVGHGRGGRADEDDALLLASLDELVVLGQEAVARVQRLDAVLLGQGDYLLAVEVAVGRAEGERLEAGGCVPRVGVDVGVHGGGPDAHALRGAVDAQGDFASVGDEHGAEERWLGERGGGGGRGSRGGCREESRDGPQGEALGSEGTHGGLRDGQGAGLYKRETQEELEKSNDKEELAPLKRNWRWFVPDSPGPNQRSPCRGFSRVDAR</sequence>
<feature type="compositionally biased region" description="Basic and acidic residues" evidence="1">
    <location>
        <begin position="663"/>
        <end position="674"/>
    </location>
</feature>
<name>A0ABY2GXD8_9HYPO</name>
<comment type="caution">
    <text evidence="2">The sequence shown here is derived from an EMBL/GenBank/DDBJ whole genome shotgun (WGS) entry which is preliminary data.</text>
</comment>
<dbReference type="GeneID" id="300578829"/>
<gene>
    <name evidence="2" type="ORF">CCMA1212_007206</name>
</gene>
<evidence type="ECO:0000313" key="2">
    <source>
        <dbReference type="EMBL" id="TFB00624.1"/>
    </source>
</evidence>
<evidence type="ECO:0000313" key="3">
    <source>
        <dbReference type="Proteomes" id="UP001642720"/>
    </source>
</evidence>
<dbReference type="Proteomes" id="UP001642720">
    <property type="component" value="Unassembled WGS sequence"/>
</dbReference>
<reference evidence="2 3" key="1">
    <citation type="submission" date="2018-01" db="EMBL/GenBank/DDBJ databases">
        <title>Genome characterization of the sugarcane-associated fungus Trichoderma ghanense CCMA-1212 and their application in lignocelulose bioconversion.</title>
        <authorList>
            <person name="Steindorff A.S."/>
            <person name="Mendes T.D."/>
            <person name="Vilela E.S.D."/>
            <person name="Rodrigues D.S."/>
            <person name="Formighieri E.F."/>
            <person name="Melo I.S."/>
            <person name="Favaro L.C.L."/>
        </authorList>
    </citation>
    <scope>NUCLEOTIDE SEQUENCE [LARGE SCALE GENOMIC DNA]</scope>
    <source>
        <strain evidence="2 3">CCMA-1212</strain>
    </source>
</reference>